<gene>
    <name evidence="2" type="ORF">SAMN05216218_102288</name>
</gene>
<reference evidence="3" key="1">
    <citation type="submission" date="2016-10" db="EMBL/GenBank/DDBJ databases">
        <authorList>
            <person name="Varghese N."/>
            <person name="Submissions S."/>
        </authorList>
    </citation>
    <scope>NUCLEOTIDE SEQUENCE [LARGE SCALE GENOMIC DNA]</scope>
    <source>
        <strain evidence="3">IBRC-M 10760</strain>
    </source>
</reference>
<accession>A0A1G7H1K3</accession>
<sequence length="69" mass="6705">MGGECMLDKIGTAGVLGLVLLIGGIGLVAVENPLVAAGICFAIAGLLLVAYGFVTTILSALGMGLGDVT</sequence>
<dbReference type="AlphaFoldDB" id="A0A1G7H1K3"/>
<feature type="transmembrane region" description="Helical" evidence="1">
    <location>
        <begin position="12"/>
        <end position="30"/>
    </location>
</feature>
<dbReference type="EMBL" id="FNBK01000002">
    <property type="protein sequence ID" value="SDE94297.1"/>
    <property type="molecule type" value="Genomic_DNA"/>
</dbReference>
<keyword evidence="3" id="KW-1185">Reference proteome</keyword>
<evidence type="ECO:0000256" key="1">
    <source>
        <dbReference type="SAM" id="Phobius"/>
    </source>
</evidence>
<dbReference type="InterPro" id="IPR055893">
    <property type="entry name" value="DUF7470"/>
</dbReference>
<evidence type="ECO:0000313" key="2">
    <source>
        <dbReference type="EMBL" id="SDE94297.1"/>
    </source>
</evidence>
<dbReference type="Proteomes" id="UP000199076">
    <property type="component" value="Unassembled WGS sequence"/>
</dbReference>
<name>A0A1G7H1K3_9EURY</name>
<keyword evidence="1" id="KW-0472">Membrane</keyword>
<protein>
    <recommendedName>
        <fullName evidence="4">Major facilitator superfamily (MFS) profile domain-containing protein</fullName>
    </recommendedName>
</protein>
<evidence type="ECO:0008006" key="4">
    <source>
        <dbReference type="Google" id="ProtNLM"/>
    </source>
</evidence>
<keyword evidence="1" id="KW-0812">Transmembrane</keyword>
<organism evidence="2 3">
    <name type="scientific">Halorientalis regularis</name>
    <dbReference type="NCBI Taxonomy" id="660518"/>
    <lineage>
        <taxon>Archaea</taxon>
        <taxon>Methanobacteriati</taxon>
        <taxon>Methanobacteriota</taxon>
        <taxon>Stenosarchaea group</taxon>
        <taxon>Halobacteria</taxon>
        <taxon>Halobacteriales</taxon>
        <taxon>Haloarculaceae</taxon>
        <taxon>Halorientalis</taxon>
    </lineage>
</organism>
<keyword evidence="1" id="KW-1133">Transmembrane helix</keyword>
<feature type="transmembrane region" description="Helical" evidence="1">
    <location>
        <begin position="36"/>
        <end position="61"/>
    </location>
</feature>
<evidence type="ECO:0000313" key="3">
    <source>
        <dbReference type="Proteomes" id="UP000199076"/>
    </source>
</evidence>
<dbReference type="Pfam" id="PF24282">
    <property type="entry name" value="DUF7470"/>
    <property type="match status" value="1"/>
</dbReference>
<proteinExistence type="predicted"/>